<dbReference type="EMBL" id="GU943111">
    <property type="protein sequence ID" value="ADD95953.1"/>
    <property type="molecule type" value="Genomic_DNA"/>
</dbReference>
<proteinExistence type="predicted"/>
<accession>D6PJQ2</accession>
<evidence type="ECO:0000313" key="1">
    <source>
        <dbReference type="EMBL" id="ADD95953.1"/>
    </source>
</evidence>
<organism evidence="1">
    <name type="scientific">uncultured organism MedDCM-OCT-S04-C1</name>
    <dbReference type="NCBI Taxonomy" id="743604"/>
    <lineage>
        <taxon>unclassified sequences</taxon>
        <taxon>environmental samples</taxon>
    </lineage>
</organism>
<dbReference type="AlphaFoldDB" id="D6PJQ2"/>
<sequence length="94" mass="10934">MAKKLTKALRGKRRWIGCNCDGFESRKQLEKHLEDLPVKLYDFENDMCIVVVSLENYGETKSKLTSGRVISQTSSGKIRLVRDRMGFTRKPRKR</sequence>
<reference evidence="1" key="1">
    <citation type="journal article" date="2010" name="ISME J.">
        <title>Metagenome of the Mediterranean deep chlorophyll maximum studied by direct and fosmid library 454 pyrosequencing.</title>
        <authorList>
            <person name="Ghai R."/>
            <person name="Martin-Cuadrado A.B."/>
            <person name="Molto A.G."/>
            <person name="Heredia I.G."/>
            <person name="Cabrera R."/>
            <person name="Martin J."/>
            <person name="Verdu M."/>
            <person name="Deschamps P."/>
            <person name="Moreira D."/>
            <person name="Lopez-Garcia P."/>
            <person name="Mira A."/>
            <person name="Rodriguez-Valera F."/>
        </authorList>
    </citation>
    <scope>NUCLEOTIDE SEQUENCE</scope>
</reference>
<protein>
    <submittedName>
        <fullName evidence="1">Uncharacterized protein</fullName>
    </submittedName>
</protein>
<name>D6PJQ2_9ZZZZ</name>